<accession>A0A563VQ36</accession>
<dbReference type="InterPro" id="IPR007694">
    <property type="entry name" value="DNA_helicase_DnaB-like_C"/>
</dbReference>
<name>A0A563VQ36_9CYAN</name>
<dbReference type="Gene3D" id="3.40.50.300">
    <property type="entry name" value="P-loop containing nucleotide triphosphate hydrolases"/>
    <property type="match status" value="1"/>
</dbReference>
<gene>
    <name evidence="2" type="ORF">H1P_200007</name>
</gene>
<dbReference type="InterPro" id="IPR027417">
    <property type="entry name" value="P-loop_NTPase"/>
</dbReference>
<protein>
    <recommendedName>
        <fullName evidence="1">SF4 helicase domain-containing protein</fullName>
    </recommendedName>
</protein>
<dbReference type="GO" id="GO:0003678">
    <property type="term" value="F:DNA helicase activity"/>
    <property type="evidence" value="ECO:0007669"/>
    <property type="project" value="InterPro"/>
</dbReference>
<reference evidence="2 3" key="1">
    <citation type="submission" date="2019-01" db="EMBL/GenBank/DDBJ databases">
        <authorList>
            <person name="Brito A."/>
        </authorList>
    </citation>
    <scope>NUCLEOTIDE SEQUENCE [LARGE SCALE GENOMIC DNA]</scope>
    <source>
        <strain evidence="2">1</strain>
    </source>
</reference>
<dbReference type="Proteomes" id="UP000320055">
    <property type="component" value="Unassembled WGS sequence"/>
</dbReference>
<dbReference type="EMBL" id="CAACVJ010000113">
    <property type="protein sequence ID" value="VEP13475.1"/>
    <property type="molecule type" value="Genomic_DNA"/>
</dbReference>
<organism evidence="2 3">
    <name type="scientific">Hyella patelloides LEGE 07179</name>
    <dbReference type="NCBI Taxonomy" id="945734"/>
    <lineage>
        <taxon>Bacteria</taxon>
        <taxon>Bacillati</taxon>
        <taxon>Cyanobacteriota</taxon>
        <taxon>Cyanophyceae</taxon>
        <taxon>Pleurocapsales</taxon>
        <taxon>Hyellaceae</taxon>
        <taxon>Hyella</taxon>
    </lineage>
</organism>
<sequence length="58" mass="6745">MDLRLLLYRDEYYKLDTNDKGIMEIIVGKNRNRATGTCKVMFDPIIGNFNSLNTENES</sequence>
<keyword evidence="3" id="KW-1185">Reference proteome</keyword>
<evidence type="ECO:0000313" key="3">
    <source>
        <dbReference type="Proteomes" id="UP000320055"/>
    </source>
</evidence>
<proteinExistence type="predicted"/>
<evidence type="ECO:0000259" key="1">
    <source>
        <dbReference type="Pfam" id="PF03796"/>
    </source>
</evidence>
<feature type="domain" description="SF4 helicase" evidence="1">
    <location>
        <begin position="2"/>
        <end position="50"/>
    </location>
</feature>
<evidence type="ECO:0000313" key="2">
    <source>
        <dbReference type="EMBL" id="VEP13475.1"/>
    </source>
</evidence>
<dbReference type="AlphaFoldDB" id="A0A563VQ36"/>
<dbReference type="GO" id="GO:0006260">
    <property type="term" value="P:DNA replication"/>
    <property type="evidence" value="ECO:0007669"/>
    <property type="project" value="InterPro"/>
</dbReference>
<dbReference type="GO" id="GO:0005524">
    <property type="term" value="F:ATP binding"/>
    <property type="evidence" value="ECO:0007669"/>
    <property type="project" value="InterPro"/>
</dbReference>
<dbReference type="Pfam" id="PF03796">
    <property type="entry name" value="DnaB_C"/>
    <property type="match status" value="1"/>
</dbReference>